<comment type="subcellular location">
    <subcellularLocation>
        <location evidence="1">Golgi apparatus</location>
    </subcellularLocation>
</comment>
<accession>I1P5Y0</accession>
<organism evidence="5 6">
    <name type="scientific">Oryza glaberrima</name>
    <name type="common">African rice</name>
    <dbReference type="NCBI Taxonomy" id="4538"/>
    <lineage>
        <taxon>Eukaryota</taxon>
        <taxon>Viridiplantae</taxon>
        <taxon>Streptophyta</taxon>
        <taxon>Embryophyta</taxon>
        <taxon>Tracheophyta</taxon>
        <taxon>Spermatophyta</taxon>
        <taxon>Magnoliopsida</taxon>
        <taxon>Liliopsida</taxon>
        <taxon>Poales</taxon>
        <taxon>Poaceae</taxon>
        <taxon>BOP clade</taxon>
        <taxon>Oryzoideae</taxon>
        <taxon>Oryzeae</taxon>
        <taxon>Oryzinae</taxon>
        <taxon>Oryza</taxon>
    </lineage>
</organism>
<reference evidence="5" key="1">
    <citation type="submission" date="2015-06" db="UniProtKB">
        <authorList>
            <consortium name="EnsemblPlants"/>
        </authorList>
    </citation>
    <scope>IDENTIFICATION</scope>
</reference>
<evidence type="ECO:0000256" key="3">
    <source>
        <dbReference type="ARBA" id="ARBA00023034"/>
    </source>
</evidence>
<keyword evidence="4" id="KW-0961">Cell wall biogenesis/degradation</keyword>
<evidence type="ECO:0000256" key="4">
    <source>
        <dbReference type="ARBA" id="ARBA00023316"/>
    </source>
</evidence>
<dbReference type="PANTHER" id="PTHR31682:SF44">
    <property type="entry name" value="UDP-ARABINOPYRANOSE MUTASE 3"/>
    <property type="match status" value="1"/>
</dbReference>
<reference evidence="6" key="2">
    <citation type="submission" date="2018-04" db="EMBL/GenBank/DDBJ databases">
        <title>OglaRS2 (Oryza glaberrima Reference Sequence Version 2).</title>
        <authorList>
            <person name="Zhang J."/>
            <person name="Kudrna D."/>
            <person name="Lee S."/>
            <person name="Talag J."/>
            <person name="Rajasekar S."/>
            <person name="Wing R.A."/>
        </authorList>
    </citation>
    <scope>NUCLEOTIDE SEQUENCE [LARGE SCALE GENOMIC DNA]</scope>
    <source>
        <strain evidence="6">cv. IRGC 96717</strain>
    </source>
</reference>
<dbReference type="HOGENOM" id="CLU_148950_0_0_1"/>
<name>I1P5Y0_ORYGL</name>
<proteinExistence type="inferred from homology"/>
<evidence type="ECO:0000256" key="1">
    <source>
        <dbReference type="ARBA" id="ARBA00004555"/>
    </source>
</evidence>
<dbReference type="GO" id="GO:0005829">
    <property type="term" value="C:cytosol"/>
    <property type="evidence" value="ECO:0007669"/>
    <property type="project" value="TreeGrafter"/>
</dbReference>
<dbReference type="GO" id="GO:0052691">
    <property type="term" value="F:UDP-arabinopyranose mutase activity"/>
    <property type="evidence" value="ECO:0007669"/>
    <property type="project" value="TreeGrafter"/>
</dbReference>
<dbReference type="InterPro" id="IPR037595">
    <property type="entry name" value="RGP_fam"/>
</dbReference>
<keyword evidence="6" id="KW-1185">Reference proteome</keyword>
<keyword evidence="3" id="KW-0333">Golgi apparatus</keyword>
<comment type="similarity">
    <text evidence="2">Belongs to the RGP family.</text>
</comment>
<dbReference type="Gramene" id="ORGLA02G0338600.1">
    <property type="protein sequence ID" value="ORGLA02G0338600.1"/>
    <property type="gene ID" value="ORGLA02G0338600"/>
</dbReference>
<dbReference type="EnsemblPlants" id="ORGLA02G0338600.1">
    <property type="protein sequence ID" value="ORGLA02G0338600.1"/>
    <property type="gene ID" value="ORGLA02G0338600"/>
</dbReference>
<dbReference type="GO" id="GO:0005794">
    <property type="term" value="C:Golgi apparatus"/>
    <property type="evidence" value="ECO:0007669"/>
    <property type="project" value="UniProtKB-SubCell"/>
</dbReference>
<protein>
    <submittedName>
        <fullName evidence="5">Uncharacterized protein</fullName>
    </submittedName>
</protein>
<dbReference type="eggNOG" id="ENOG502QSDP">
    <property type="taxonomic scope" value="Eukaryota"/>
</dbReference>
<evidence type="ECO:0000256" key="2">
    <source>
        <dbReference type="ARBA" id="ARBA00008986"/>
    </source>
</evidence>
<dbReference type="PANTHER" id="PTHR31682">
    <property type="entry name" value="UDP-ARABINOSE MUTASE"/>
    <property type="match status" value="1"/>
</dbReference>
<dbReference type="STRING" id="4538.I1P5Y0"/>
<dbReference type="Proteomes" id="UP000007306">
    <property type="component" value="Unassembled WGS sequence"/>
</dbReference>
<dbReference type="OMA" id="EQNIRTC"/>
<evidence type="ECO:0000313" key="6">
    <source>
        <dbReference type="Proteomes" id="UP000007306"/>
    </source>
</evidence>
<dbReference type="GO" id="GO:0071555">
    <property type="term" value="P:cell wall organization"/>
    <property type="evidence" value="ECO:0007669"/>
    <property type="project" value="UniProtKB-KW"/>
</dbReference>
<dbReference type="AlphaFoldDB" id="I1P5Y0"/>
<dbReference type="Pfam" id="PF03214">
    <property type="entry name" value="RGP"/>
    <property type="match status" value="1"/>
</dbReference>
<sequence length="146" mass="16503">MLLPPPPPPPAMASSAAAAAQAATPLLKDELDIVIPTIRNLDFLEMWRPFFQPYHLIIVQDGDPKKTIRVPEGFDYELYNRDDINRILGPRASCISFKDSACRCFGYMVSKKKYIYTIDDDCFVSFFPPFHPSINFASVRSVSVKV</sequence>
<dbReference type="GO" id="GO:0033356">
    <property type="term" value="P:UDP-L-arabinose metabolic process"/>
    <property type="evidence" value="ECO:0007669"/>
    <property type="project" value="TreeGrafter"/>
</dbReference>
<evidence type="ECO:0000313" key="5">
    <source>
        <dbReference type="EnsemblPlants" id="ORGLA02G0338600.1"/>
    </source>
</evidence>